<dbReference type="PANTHER" id="PTHR33175:SF3">
    <property type="entry name" value="DNA-BINDING PROTEIN HU-BETA"/>
    <property type="match status" value="1"/>
</dbReference>
<dbReference type="OrthoDB" id="9799835at2"/>
<dbReference type="GO" id="GO:0003677">
    <property type="term" value="F:DNA binding"/>
    <property type="evidence" value="ECO:0007669"/>
    <property type="project" value="UniProtKB-KW"/>
</dbReference>
<evidence type="ECO:0000313" key="5">
    <source>
        <dbReference type="EMBL" id="KXV59538.1"/>
    </source>
</evidence>
<reference evidence="5 6" key="1">
    <citation type="submission" date="2015-06" db="EMBL/GenBank/DDBJ databases">
        <title>Improved classification and identification of acetic acid bacteria using matrix-assisted laser desorption/ionization time-of-flight mass spectrometry; Gluconobacter nephelii and Gluconobacter uchimurae are later heterotypic synonyms of Gluconobacter japonicus and Gluconobacter oxydans, respectively.</title>
        <authorList>
            <person name="Li L."/>
            <person name="Cleenwerck I."/>
            <person name="De Vuyst L."/>
            <person name="Vandamme P."/>
        </authorList>
    </citation>
    <scope>NUCLEOTIDE SEQUENCE [LARGE SCALE GENOMIC DNA]</scope>
    <source>
        <strain evidence="5 6">LMG 1663</strain>
    </source>
</reference>
<dbReference type="Proteomes" id="UP000075411">
    <property type="component" value="Unassembled WGS sequence"/>
</dbReference>
<dbReference type="GO" id="GO:0030261">
    <property type="term" value="P:chromosome condensation"/>
    <property type="evidence" value="ECO:0007669"/>
    <property type="project" value="UniProtKB-KW"/>
</dbReference>
<dbReference type="SMART" id="SM00411">
    <property type="entry name" value="BHL"/>
    <property type="match status" value="1"/>
</dbReference>
<evidence type="ECO:0000256" key="2">
    <source>
        <dbReference type="ARBA" id="ARBA00023067"/>
    </source>
</evidence>
<dbReference type="InterPro" id="IPR000119">
    <property type="entry name" value="Hist_DNA-bd"/>
</dbReference>
<dbReference type="GO" id="GO:0030527">
    <property type="term" value="F:structural constituent of chromatin"/>
    <property type="evidence" value="ECO:0007669"/>
    <property type="project" value="InterPro"/>
</dbReference>
<dbReference type="SUPFAM" id="SSF47729">
    <property type="entry name" value="IHF-like DNA-binding proteins"/>
    <property type="match status" value="1"/>
</dbReference>
<evidence type="ECO:0000256" key="4">
    <source>
        <dbReference type="RuleBase" id="RU003939"/>
    </source>
</evidence>
<dbReference type="PATRIC" id="fig|104102.12.peg.3328"/>
<comment type="similarity">
    <text evidence="1 4">Belongs to the bacterial histone-like protein family.</text>
</comment>
<comment type="caution">
    <text evidence="5">The sequence shown here is derived from an EMBL/GenBank/DDBJ whole genome shotgun (WGS) entry which is preliminary data.</text>
</comment>
<dbReference type="PANTHER" id="PTHR33175">
    <property type="entry name" value="DNA-BINDING PROTEIN HU"/>
    <property type="match status" value="1"/>
</dbReference>
<dbReference type="EMBL" id="LHZT01000104">
    <property type="protein sequence ID" value="KXV59538.1"/>
    <property type="molecule type" value="Genomic_DNA"/>
</dbReference>
<gene>
    <name evidence="5" type="ORF">AD947_03860</name>
</gene>
<accession>A0A149U2A7</accession>
<dbReference type="InterPro" id="IPR010992">
    <property type="entry name" value="IHF-like_DNA-bd_dom_sf"/>
</dbReference>
<dbReference type="PRINTS" id="PR01727">
    <property type="entry name" value="DNABINDINGHU"/>
</dbReference>
<evidence type="ECO:0000256" key="1">
    <source>
        <dbReference type="ARBA" id="ARBA00010529"/>
    </source>
</evidence>
<dbReference type="Pfam" id="PF00216">
    <property type="entry name" value="Bac_DNA_binding"/>
    <property type="match status" value="1"/>
</dbReference>
<keyword evidence="3" id="KW-0238">DNA-binding</keyword>
<proteinExistence type="inferred from homology"/>
<dbReference type="Gene3D" id="4.10.520.10">
    <property type="entry name" value="IHF-like DNA-binding proteins"/>
    <property type="match status" value="1"/>
</dbReference>
<sequence>MKTMDVIDRVAEATGNSKADAKTAVETVISTIVEAAIRGEEINLHGLGKFVVKTRPARQGRNPATGESIMIPTSHSLRFTQGKTLKDALNP</sequence>
<dbReference type="CDD" id="cd13831">
    <property type="entry name" value="HU"/>
    <property type="match status" value="1"/>
</dbReference>
<keyword evidence="2" id="KW-0226">DNA condensation</keyword>
<organism evidence="5 6">
    <name type="scientific">Acetobacter tropicalis</name>
    <dbReference type="NCBI Taxonomy" id="104102"/>
    <lineage>
        <taxon>Bacteria</taxon>
        <taxon>Pseudomonadati</taxon>
        <taxon>Pseudomonadota</taxon>
        <taxon>Alphaproteobacteria</taxon>
        <taxon>Acetobacterales</taxon>
        <taxon>Acetobacteraceae</taxon>
        <taxon>Acetobacter</taxon>
    </lineage>
</organism>
<name>A0A149U2A7_9PROT</name>
<evidence type="ECO:0000256" key="3">
    <source>
        <dbReference type="ARBA" id="ARBA00023125"/>
    </source>
</evidence>
<dbReference type="RefSeq" id="WP_061487580.1">
    <property type="nucleotide sequence ID" value="NZ_LHZT01000104.1"/>
</dbReference>
<dbReference type="AlphaFoldDB" id="A0A149U2A7"/>
<evidence type="ECO:0000313" key="6">
    <source>
        <dbReference type="Proteomes" id="UP000075411"/>
    </source>
</evidence>
<protein>
    <submittedName>
        <fullName evidence="5">Integration host factor</fullName>
    </submittedName>
</protein>